<dbReference type="EMBL" id="AANZ01000014">
    <property type="protein sequence ID" value="EAQ79593.1"/>
    <property type="molecule type" value="Genomic_DNA"/>
</dbReference>
<gene>
    <name evidence="2" type="ORF">DSM3645_03918</name>
</gene>
<sequence length="37" mass="3949">MSVTVPSTGIAPYFGPPQPMLARRQPSIRHESVLAVG</sequence>
<evidence type="ECO:0000313" key="3">
    <source>
        <dbReference type="Proteomes" id="UP000004358"/>
    </source>
</evidence>
<name>A3ZV72_9BACT</name>
<evidence type="ECO:0000256" key="1">
    <source>
        <dbReference type="SAM" id="MobiDB-lite"/>
    </source>
</evidence>
<feature type="region of interest" description="Disordered" evidence="1">
    <location>
        <begin position="1"/>
        <end position="26"/>
    </location>
</feature>
<evidence type="ECO:0000313" key="2">
    <source>
        <dbReference type="EMBL" id="EAQ79593.1"/>
    </source>
</evidence>
<comment type="caution">
    <text evidence="2">The sequence shown here is derived from an EMBL/GenBank/DDBJ whole genome shotgun (WGS) entry which is preliminary data.</text>
</comment>
<accession>A3ZV72</accession>
<reference evidence="2 3" key="1">
    <citation type="submission" date="2006-02" db="EMBL/GenBank/DDBJ databases">
        <authorList>
            <person name="Amann R."/>
            <person name="Ferriera S."/>
            <person name="Johnson J."/>
            <person name="Kravitz S."/>
            <person name="Halpern A."/>
            <person name="Remington K."/>
            <person name="Beeson K."/>
            <person name="Tran B."/>
            <person name="Rogers Y.-H."/>
            <person name="Friedman R."/>
            <person name="Venter J.C."/>
        </authorList>
    </citation>
    <scope>NUCLEOTIDE SEQUENCE [LARGE SCALE GENOMIC DNA]</scope>
    <source>
        <strain evidence="2 3">DSM 3645</strain>
    </source>
</reference>
<protein>
    <submittedName>
        <fullName evidence="2">Uncharacterized protein</fullName>
    </submittedName>
</protein>
<dbReference type="HOGENOM" id="CLU_3340780_0_0_0"/>
<dbReference type="AlphaFoldDB" id="A3ZV72"/>
<proteinExistence type="predicted"/>
<organism evidence="2 3">
    <name type="scientific">Blastopirellula marina DSM 3645</name>
    <dbReference type="NCBI Taxonomy" id="314230"/>
    <lineage>
        <taxon>Bacteria</taxon>
        <taxon>Pseudomonadati</taxon>
        <taxon>Planctomycetota</taxon>
        <taxon>Planctomycetia</taxon>
        <taxon>Pirellulales</taxon>
        <taxon>Pirellulaceae</taxon>
        <taxon>Blastopirellula</taxon>
    </lineage>
</organism>
<dbReference type="Proteomes" id="UP000004358">
    <property type="component" value="Unassembled WGS sequence"/>
</dbReference>